<comment type="caution">
    <text evidence="3">The sequence shown here is derived from an EMBL/GenBank/DDBJ whole genome shotgun (WGS) entry which is preliminary data.</text>
</comment>
<dbReference type="EMBL" id="JACCBN010000001">
    <property type="protein sequence ID" value="NYD34485.1"/>
    <property type="molecule type" value="Genomic_DNA"/>
</dbReference>
<keyword evidence="4" id="KW-1185">Reference proteome</keyword>
<keyword evidence="2" id="KW-0472">Membrane</keyword>
<evidence type="ECO:0000313" key="3">
    <source>
        <dbReference type="EMBL" id="NYD34485.1"/>
    </source>
</evidence>
<evidence type="ECO:0000313" key="4">
    <source>
        <dbReference type="Proteomes" id="UP000535890"/>
    </source>
</evidence>
<feature type="transmembrane region" description="Helical" evidence="2">
    <location>
        <begin position="25"/>
        <end position="42"/>
    </location>
</feature>
<dbReference type="GO" id="GO:0051301">
    <property type="term" value="P:cell division"/>
    <property type="evidence" value="ECO:0007669"/>
    <property type="project" value="UniProtKB-KW"/>
</dbReference>
<name>A0A7Y9DS98_9PSEU</name>
<keyword evidence="2" id="KW-0812">Transmembrane</keyword>
<feature type="region of interest" description="Disordered" evidence="1">
    <location>
        <begin position="202"/>
        <end position="266"/>
    </location>
</feature>
<dbReference type="RefSeq" id="WP_179792430.1">
    <property type="nucleotide sequence ID" value="NZ_BAABHP010000018.1"/>
</dbReference>
<protein>
    <submittedName>
        <fullName evidence="3">Cell division protein FtsN</fullName>
    </submittedName>
</protein>
<feature type="transmembrane region" description="Helical" evidence="2">
    <location>
        <begin position="54"/>
        <end position="71"/>
    </location>
</feature>
<dbReference type="AlphaFoldDB" id="A0A7Y9DS98"/>
<sequence>MSALAAFAALGAILAAILSFFVPSFAIFLALVVIVMAVVALIRARRGKPAKGPAITAIVLSVIALLIGGAMSPDSNEGFQQATQAASAPDPNALPAAVTVVGVQSPENLVTVDGRRLHVTMMQGRTTSDPCRNGTDLATARELLAGQQVSIAAPDAARTDAPTAVPAGFQSVVMTLPNGFDYAKTWQSRAANAWYASCVSTGPATATEEPAPTTTTEVTSEPDVDVDADVDRPYVPAPRTKARSGQSGHPCLPGERDGDGDGFCGE</sequence>
<proteinExistence type="predicted"/>
<reference evidence="3 4" key="1">
    <citation type="submission" date="2020-07" db="EMBL/GenBank/DDBJ databases">
        <title>Sequencing the genomes of 1000 actinobacteria strains.</title>
        <authorList>
            <person name="Klenk H.-P."/>
        </authorList>
    </citation>
    <scope>NUCLEOTIDE SEQUENCE [LARGE SCALE GENOMIC DNA]</scope>
    <source>
        <strain evidence="3 4">DSM 45772</strain>
    </source>
</reference>
<dbReference type="Proteomes" id="UP000535890">
    <property type="component" value="Unassembled WGS sequence"/>
</dbReference>
<evidence type="ECO:0000256" key="1">
    <source>
        <dbReference type="SAM" id="MobiDB-lite"/>
    </source>
</evidence>
<feature type="compositionally biased region" description="Low complexity" evidence="1">
    <location>
        <begin position="203"/>
        <end position="219"/>
    </location>
</feature>
<gene>
    <name evidence="3" type="ORF">BJ983_000587</name>
</gene>
<keyword evidence="3" id="KW-0132">Cell division</keyword>
<keyword evidence="3" id="KW-0131">Cell cycle</keyword>
<evidence type="ECO:0000256" key="2">
    <source>
        <dbReference type="SAM" id="Phobius"/>
    </source>
</evidence>
<keyword evidence="2" id="KW-1133">Transmembrane helix</keyword>
<accession>A0A7Y9DS98</accession>
<organism evidence="3 4">
    <name type="scientific">Actinomycetospora corticicola</name>
    <dbReference type="NCBI Taxonomy" id="663602"/>
    <lineage>
        <taxon>Bacteria</taxon>
        <taxon>Bacillati</taxon>
        <taxon>Actinomycetota</taxon>
        <taxon>Actinomycetes</taxon>
        <taxon>Pseudonocardiales</taxon>
        <taxon>Pseudonocardiaceae</taxon>
        <taxon>Actinomycetospora</taxon>
    </lineage>
</organism>